<dbReference type="Proteomes" id="UP000430564">
    <property type="component" value="Unassembled WGS sequence"/>
</dbReference>
<dbReference type="SUPFAM" id="SSF50891">
    <property type="entry name" value="Cyclophilin-like"/>
    <property type="match status" value="1"/>
</dbReference>
<dbReference type="InterPro" id="IPR041183">
    <property type="entry name" value="Cyclophilin-like"/>
</dbReference>
<comment type="caution">
    <text evidence="3">The sequence shown here is derived from an EMBL/GenBank/DDBJ whole genome shotgun (WGS) entry which is preliminary data.</text>
</comment>
<name>A0A6I1F2T2_9BURK</name>
<evidence type="ECO:0000259" key="2">
    <source>
        <dbReference type="Pfam" id="PF18050"/>
    </source>
</evidence>
<gene>
    <name evidence="3" type="ORF">GBM95_02685</name>
</gene>
<feature type="chain" id="PRO_5026255118" description="Cyclophilin-like domain-containing protein" evidence="1">
    <location>
        <begin position="23"/>
        <end position="142"/>
    </location>
</feature>
<dbReference type="EMBL" id="WEHX01000007">
    <property type="protein sequence ID" value="KAB7662493.1"/>
    <property type="molecule type" value="Genomic_DNA"/>
</dbReference>
<evidence type="ECO:0000313" key="4">
    <source>
        <dbReference type="Proteomes" id="UP000430564"/>
    </source>
</evidence>
<feature type="signal peptide" evidence="1">
    <location>
        <begin position="1"/>
        <end position="22"/>
    </location>
</feature>
<dbReference type="OrthoDB" id="5298378at2"/>
<accession>A0A6I1F2T2</accession>
<dbReference type="Gene3D" id="2.40.100.20">
    <property type="match status" value="1"/>
</dbReference>
<reference evidence="3 4" key="1">
    <citation type="submission" date="2019-10" db="EMBL/GenBank/DDBJ databases">
        <title>Genome diversity of Sutterella seckii.</title>
        <authorList>
            <person name="Chaplin A.V."/>
            <person name="Sokolova S.R."/>
            <person name="Mosin K.A."/>
            <person name="Ivanova E.L."/>
            <person name="Kochetkova T.O."/>
            <person name="Goltsov A.Y."/>
            <person name="Trofimov D.Y."/>
            <person name="Efimov B.A."/>
        </authorList>
    </citation>
    <scope>NUCLEOTIDE SEQUENCE [LARGE SCALE GENOMIC DNA]</scope>
    <source>
        <strain evidence="3 4">ASD393</strain>
    </source>
</reference>
<feature type="domain" description="Cyclophilin-like" evidence="2">
    <location>
        <begin position="32"/>
        <end position="137"/>
    </location>
</feature>
<proteinExistence type="predicted"/>
<sequence length="142" mass="16233">MQRRNLLAFAMTSMLIHQGADAAETNIMKIQMEARGRSWTIALEENETARALYSKLPLMLDLQDLYGRELCHRFREALPAREVEMRGYEVGEVVYWPPRHSFVILYRQNGEAFDMQSIGRVESGIDELAALGDATVRLSQAK</sequence>
<dbReference type="InterPro" id="IPR029000">
    <property type="entry name" value="Cyclophilin-like_dom_sf"/>
</dbReference>
<dbReference type="AlphaFoldDB" id="A0A6I1F2T2"/>
<organism evidence="3 4">
    <name type="scientific">Sutterella seckii</name>
    <dbReference type="NCBI Taxonomy" id="1944635"/>
    <lineage>
        <taxon>Bacteria</taxon>
        <taxon>Pseudomonadati</taxon>
        <taxon>Pseudomonadota</taxon>
        <taxon>Betaproteobacteria</taxon>
        <taxon>Burkholderiales</taxon>
        <taxon>Sutterellaceae</taxon>
        <taxon>Sutterella</taxon>
    </lineage>
</organism>
<evidence type="ECO:0000313" key="3">
    <source>
        <dbReference type="EMBL" id="KAB7662493.1"/>
    </source>
</evidence>
<keyword evidence="1" id="KW-0732">Signal</keyword>
<evidence type="ECO:0000256" key="1">
    <source>
        <dbReference type="SAM" id="SignalP"/>
    </source>
</evidence>
<protein>
    <recommendedName>
        <fullName evidence="2">Cyclophilin-like domain-containing protein</fullName>
    </recommendedName>
</protein>
<dbReference type="Pfam" id="PF18050">
    <property type="entry name" value="Cyclophil_like2"/>
    <property type="match status" value="1"/>
</dbReference>